<feature type="region of interest" description="Disordered" evidence="1">
    <location>
        <begin position="38"/>
        <end position="62"/>
    </location>
</feature>
<dbReference type="InterPro" id="IPR054464">
    <property type="entry name" value="ULD_fung"/>
</dbReference>
<evidence type="ECO:0000313" key="4">
    <source>
        <dbReference type="Proteomes" id="UP000053647"/>
    </source>
</evidence>
<proteinExistence type="predicted"/>
<dbReference type="EMBL" id="KN819361">
    <property type="protein sequence ID" value="KIJ12656.1"/>
    <property type="molecule type" value="Genomic_DNA"/>
</dbReference>
<keyword evidence="4" id="KW-1185">Reference proteome</keyword>
<dbReference type="Proteomes" id="UP000053647">
    <property type="component" value="Unassembled WGS sequence"/>
</dbReference>
<reference evidence="4" key="2">
    <citation type="submission" date="2015-01" db="EMBL/GenBank/DDBJ databases">
        <title>Evolutionary Origins and Diversification of the Mycorrhizal Mutualists.</title>
        <authorList>
            <consortium name="DOE Joint Genome Institute"/>
            <consortium name="Mycorrhizal Genomics Consortium"/>
            <person name="Kohler A."/>
            <person name="Kuo A."/>
            <person name="Nagy L.G."/>
            <person name="Floudas D."/>
            <person name="Copeland A."/>
            <person name="Barry K.W."/>
            <person name="Cichocki N."/>
            <person name="Veneault-Fourrey C."/>
            <person name="LaButti K."/>
            <person name="Lindquist E.A."/>
            <person name="Lipzen A."/>
            <person name="Lundell T."/>
            <person name="Morin E."/>
            <person name="Murat C."/>
            <person name="Riley R."/>
            <person name="Ohm R."/>
            <person name="Sun H."/>
            <person name="Tunlid A."/>
            <person name="Henrissat B."/>
            <person name="Grigoriev I.V."/>
            <person name="Hibbett D.S."/>
            <person name="Martin F."/>
        </authorList>
    </citation>
    <scope>NUCLEOTIDE SEQUENCE [LARGE SCALE GENOMIC DNA]</scope>
    <source>
        <strain evidence="4">ATCC 200175</strain>
    </source>
</reference>
<dbReference type="Pfam" id="PF22893">
    <property type="entry name" value="ULD_2"/>
    <property type="match status" value="1"/>
</dbReference>
<protein>
    <recommendedName>
        <fullName evidence="2">Ubiquitin-like domain-containing protein</fullName>
    </recommendedName>
</protein>
<feature type="non-terminal residue" evidence="3">
    <location>
        <position position="227"/>
    </location>
</feature>
<feature type="domain" description="Ubiquitin-like" evidence="2">
    <location>
        <begin position="86"/>
        <end position="175"/>
    </location>
</feature>
<name>A0A0C9TZI0_PAXIN</name>
<gene>
    <name evidence="3" type="ORF">PAXINDRAFT_101124</name>
</gene>
<evidence type="ECO:0000313" key="3">
    <source>
        <dbReference type="EMBL" id="KIJ12656.1"/>
    </source>
</evidence>
<sequence length="227" mass="25396">MAPIIGISGRRYTSDDCETGIVTPIPSQSKAIIVSKFVPRPRSGNTSSNPSKTASKRGRSNEKEKKGRIVCFLKGLQDSISCVLFNKVKLIDATGREHRIQLDYCMNFQSKQLSDMVKVVLPHCTPDRAQVQRQYMLRGKYDFCIDKGSEVTVLSESDEWLSIERGTTIVMRIVHESYRQLHKCPFCATENSEESGSRASIDCGGCGRRFQVLGNDKKTGVEVVREP</sequence>
<dbReference type="AlphaFoldDB" id="A0A0C9TZI0"/>
<dbReference type="HOGENOM" id="CLU_1222206_0_0_1"/>
<dbReference type="OrthoDB" id="2672490at2759"/>
<accession>A0A0C9TZI0</accession>
<feature type="compositionally biased region" description="Polar residues" evidence="1">
    <location>
        <begin position="43"/>
        <end position="53"/>
    </location>
</feature>
<evidence type="ECO:0000259" key="2">
    <source>
        <dbReference type="Pfam" id="PF22893"/>
    </source>
</evidence>
<reference evidence="3 4" key="1">
    <citation type="submission" date="2014-06" db="EMBL/GenBank/DDBJ databases">
        <authorList>
            <consortium name="DOE Joint Genome Institute"/>
            <person name="Kuo A."/>
            <person name="Kohler A."/>
            <person name="Nagy L.G."/>
            <person name="Floudas D."/>
            <person name="Copeland A."/>
            <person name="Barry K.W."/>
            <person name="Cichocki N."/>
            <person name="Veneault-Fourrey C."/>
            <person name="LaButti K."/>
            <person name="Lindquist E.A."/>
            <person name="Lipzen A."/>
            <person name="Lundell T."/>
            <person name="Morin E."/>
            <person name="Murat C."/>
            <person name="Sun H."/>
            <person name="Tunlid A."/>
            <person name="Henrissat B."/>
            <person name="Grigoriev I.V."/>
            <person name="Hibbett D.S."/>
            <person name="Martin F."/>
            <person name="Nordberg H.P."/>
            <person name="Cantor M.N."/>
            <person name="Hua S.X."/>
        </authorList>
    </citation>
    <scope>NUCLEOTIDE SEQUENCE [LARGE SCALE GENOMIC DNA]</scope>
    <source>
        <strain evidence="3 4">ATCC 200175</strain>
    </source>
</reference>
<organism evidence="3 4">
    <name type="scientific">Paxillus involutus ATCC 200175</name>
    <dbReference type="NCBI Taxonomy" id="664439"/>
    <lineage>
        <taxon>Eukaryota</taxon>
        <taxon>Fungi</taxon>
        <taxon>Dikarya</taxon>
        <taxon>Basidiomycota</taxon>
        <taxon>Agaricomycotina</taxon>
        <taxon>Agaricomycetes</taxon>
        <taxon>Agaricomycetidae</taxon>
        <taxon>Boletales</taxon>
        <taxon>Paxilineae</taxon>
        <taxon>Paxillaceae</taxon>
        <taxon>Paxillus</taxon>
    </lineage>
</organism>
<evidence type="ECO:0000256" key="1">
    <source>
        <dbReference type="SAM" id="MobiDB-lite"/>
    </source>
</evidence>